<keyword evidence="2" id="KW-0547">Nucleotide-binding</keyword>
<dbReference type="Proteomes" id="UP000232875">
    <property type="component" value="Unassembled WGS sequence"/>
</dbReference>
<evidence type="ECO:0000256" key="3">
    <source>
        <dbReference type="ARBA" id="ARBA00022840"/>
    </source>
</evidence>
<evidence type="ECO:0000256" key="2">
    <source>
        <dbReference type="ARBA" id="ARBA00022741"/>
    </source>
</evidence>
<comment type="similarity">
    <text evidence="1">Belongs to the GHMP kinase family. GalK subfamily.</text>
</comment>
<dbReference type="Gene3D" id="3.30.230.10">
    <property type="match status" value="1"/>
</dbReference>
<dbReference type="STRING" id="2020962.A0A2N1JEM5"/>
<dbReference type="PANTHER" id="PTHR10457">
    <property type="entry name" value="MEVALONATE KINASE/GALACTOKINASE"/>
    <property type="match status" value="1"/>
</dbReference>
<keyword evidence="3" id="KW-0067">ATP-binding</keyword>
<dbReference type="PANTHER" id="PTHR10457:SF7">
    <property type="entry name" value="GALACTOKINASE-RELATED"/>
    <property type="match status" value="1"/>
</dbReference>
<reference evidence="5 6" key="1">
    <citation type="submission" date="2017-10" db="EMBL/GenBank/DDBJ databases">
        <title>A novel species of cold-tolerant Malassezia isolated from bats.</title>
        <authorList>
            <person name="Lorch J.M."/>
            <person name="Palmer J.M."/>
            <person name="Vanderwolf K.J."/>
            <person name="Schmidt K.Z."/>
            <person name="Verant M.L."/>
            <person name="Weller T.J."/>
            <person name="Blehert D.S."/>
        </authorList>
    </citation>
    <scope>NUCLEOTIDE SEQUENCE [LARGE SCALE GENOMIC DNA]</scope>
    <source>
        <strain evidence="5 6">NWHC:44797-103</strain>
    </source>
</reference>
<sequence>MHEIVPLLASLDQVYAPPAQERERQAQFCCAHIDVVGYSVIPAAIDKDILMATVFVHDPSASSLHFTLENVSRDFAPASFACNIHDPQSVKLANEGDTRWANYFKVALQGLQPHLPAEAIACGRGYVYVLVDGSVPPASSLSSSAAMTICSSIVILTALGARDQISRKKMTEIAIESERLVGVNSGGMDQAVSVYGVPNHAVYVSFVPSLETRSVPLPFNEDDSFVFVVSNTLVESDKKVMGPVQYNLRVVETRMAARILEMALGLNADQAHFPRAYQHTLYAVADAYFQRPGAWEAALKDSNVRDTRTKHGEKAAQLQWMLRIVDTHIPHHAMVRKEVEEATGLQGAAFDREFLESFPIRADQFHLHSLFTQVP</sequence>
<evidence type="ECO:0000313" key="6">
    <source>
        <dbReference type="Proteomes" id="UP000232875"/>
    </source>
</evidence>
<dbReference type="AlphaFoldDB" id="A0A2N1JEM5"/>
<dbReference type="PRINTS" id="PR00959">
    <property type="entry name" value="MEVGALKINASE"/>
</dbReference>
<keyword evidence="6" id="KW-1185">Reference proteome</keyword>
<dbReference type="OrthoDB" id="187738at2759"/>
<name>A0A2N1JEM5_9BASI</name>
<dbReference type="GO" id="GO:0005524">
    <property type="term" value="F:ATP binding"/>
    <property type="evidence" value="ECO:0007669"/>
    <property type="project" value="UniProtKB-KW"/>
</dbReference>
<dbReference type="GO" id="GO:0006012">
    <property type="term" value="P:galactose metabolic process"/>
    <property type="evidence" value="ECO:0007669"/>
    <property type="project" value="TreeGrafter"/>
</dbReference>
<dbReference type="GO" id="GO:0004335">
    <property type="term" value="F:galactokinase activity"/>
    <property type="evidence" value="ECO:0007669"/>
    <property type="project" value="TreeGrafter"/>
</dbReference>
<accession>A0A2N1JEM5</accession>
<protein>
    <submittedName>
        <fullName evidence="5">Gal1p</fullName>
    </submittedName>
</protein>
<dbReference type="InterPro" id="IPR006204">
    <property type="entry name" value="GHMP_kinase_N_dom"/>
</dbReference>
<proteinExistence type="inferred from homology"/>
<dbReference type="InterPro" id="IPR020568">
    <property type="entry name" value="Ribosomal_Su5_D2-typ_SF"/>
</dbReference>
<evidence type="ECO:0000259" key="4">
    <source>
        <dbReference type="Pfam" id="PF00288"/>
    </source>
</evidence>
<dbReference type="Gene3D" id="1.20.1440.340">
    <property type="match status" value="1"/>
</dbReference>
<dbReference type="GO" id="GO:0005829">
    <property type="term" value="C:cytosol"/>
    <property type="evidence" value="ECO:0007669"/>
    <property type="project" value="TreeGrafter"/>
</dbReference>
<gene>
    <name evidence="5" type="primary">GAL1</name>
    <name evidence="5" type="ORF">MVES_001015</name>
</gene>
<dbReference type="Pfam" id="PF00288">
    <property type="entry name" value="GHMP_kinases_N"/>
    <property type="match status" value="1"/>
</dbReference>
<evidence type="ECO:0000313" key="5">
    <source>
        <dbReference type="EMBL" id="PKI84999.1"/>
    </source>
</evidence>
<evidence type="ECO:0000256" key="1">
    <source>
        <dbReference type="ARBA" id="ARBA00006566"/>
    </source>
</evidence>
<dbReference type="SUPFAM" id="SSF54211">
    <property type="entry name" value="Ribosomal protein S5 domain 2-like"/>
    <property type="match status" value="1"/>
</dbReference>
<organism evidence="5 6">
    <name type="scientific">Malassezia vespertilionis</name>
    <dbReference type="NCBI Taxonomy" id="2020962"/>
    <lineage>
        <taxon>Eukaryota</taxon>
        <taxon>Fungi</taxon>
        <taxon>Dikarya</taxon>
        <taxon>Basidiomycota</taxon>
        <taxon>Ustilaginomycotina</taxon>
        <taxon>Malasseziomycetes</taxon>
        <taxon>Malasseziales</taxon>
        <taxon>Malasseziaceae</taxon>
        <taxon>Malassezia</taxon>
    </lineage>
</organism>
<dbReference type="InterPro" id="IPR014721">
    <property type="entry name" value="Ribsml_uS5_D2-typ_fold_subgr"/>
</dbReference>
<dbReference type="EMBL" id="KZ454988">
    <property type="protein sequence ID" value="PKI84999.1"/>
    <property type="molecule type" value="Genomic_DNA"/>
</dbReference>
<feature type="domain" description="GHMP kinase N-terminal" evidence="4">
    <location>
        <begin position="102"/>
        <end position="196"/>
    </location>
</feature>